<dbReference type="InterPro" id="IPR036514">
    <property type="entry name" value="SGNH_hydro_sf"/>
</dbReference>
<organism evidence="1 2">
    <name type="scientific">Tenacibaculum holothuriorum</name>
    <dbReference type="NCBI Taxonomy" id="1635173"/>
    <lineage>
        <taxon>Bacteria</taxon>
        <taxon>Pseudomonadati</taxon>
        <taxon>Bacteroidota</taxon>
        <taxon>Flavobacteriia</taxon>
        <taxon>Flavobacteriales</taxon>
        <taxon>Flavobacteriaceae</taxon>
        <taxon>Tenacibaculum</taxon>
    </lineage>
</organism>
<comment type="caution">
    <text evidence="1">The sequence shown here is derived from an EMBL/GenBank/DDBJ whole genome shotgun (WGS) entry which is preliminary data.</text>
</comment>
<accession>A0A1Y2PD63</accession>
<evidence type="ECO:0000313" key="2">
    <source>
        <dbReference type="Proteomes" id="UP000194221"/>
    </source>
</evidence>
<dbReference type="Gene3D" id="3.40.50.1110">
    <property type="entry name" value="SGNH hydrolase"/>
    <property type="match status" value="1"/>
</dbReference>
<protein>
    <recommendedName>
        <fullName evidence="3">SGNH hydrolase-type esterase domain-containing protein</fullName>
    </recommendedName>
</protein>
<reference evidence="1 2" key="1">
    <citation type="submission" date="2015-03" db="EMBL/GenBank/DDBJ databases">
        <title>Genome sequence of Tenacibaculum sp. S2-2, isolated from intestinal microbiota of sea cucumber, Apostichopus japonicas.</title>
        <authorList>
            <person name="Shao Z."/>
            <person name="Wang L."/>
            <person name="Li X."/>
        </authorList>
    </citation>
    <scope>NUCLEOTIDE SEQUENCE [LARGE SCALE GENOMIC DNA]</scope>
    <source>
        <strain evidence="1 2">S2-2</strain>
    </source>
</reference>
<gene>
    <name evidence="1" type="ORF">WH52_06605</name>
</gene>
<dbReference type="STRING" id="1635173.WH52_06605"/>
<dbReference type="Proteomes" id="UP000194221">
    <property type="component" value="Unassembled WGS sequence"/>
</dbReference>
<dbReference type="EMBL" id="LAPZ01000003">
    <property type="protein sequence ID" value="OSY88424.1"/>
    <property type="molecule type" value="Genomic_DNA"/>
</dbReference>
<dbReference type="AlphaFoldDB" id="A0A1Y2PD63"/>
<evidence type="ECO:0008006" key="3">
    <source>
        <dbReference type="Google" id="ProtNLM"/>
    </source>
</evidence>
<keyword evidence="2" id="KW-1185">Reference proteome</keyword>
<dbReference type="GO" id="GO:0016788">
    <property type="term" value="F:hydrolase activity, acting on ester bonds"/>
    <property type="evidence" value="ECO:0007669"/>
    <property type="project" value="UniProtKB-ARBA"/>
</dbReference>
<proteinExistence type="predicted"/>
<dbReference type="InParanoid" id="A0A1Y2PD63"/>
<sequence>MKKLLYILFLVSFTIKAQNILFVGNSLTYSNNMPEILEYIAKQNGVQLKTTSLCFPNYAIIDHLDSGKLQKLLEKQSFDYIIIQQGPSSQPLGKQMLLNDGAKVKKLCDKYNSKLGYYMVWPSVQYYYTFEKVIENHILAAQKNNALLFPVGVIWKDYNTHKDKESLYSYDDFHPSIAGSFLAALTIFHTLYPEKNLQQLQFKKYSNWVTDEDSFNLIIRLIEKN</sequence>
<name>A0A1Y2PD63_9FLAO</name>
<dbReference type="SUPFAM" id="SSF52266">
    <property type="entry name" value="SGNH hydrolase"/>
    <property type="match status" value="1"/>
</dbReference>
<evidence type="ECO:0000313" key="1">
    <source>
        <dbReference type="EMBL" id="OSY88424.1"/>
    </source>
</evidence>